<name>A0ABM8GRL7_9MICO</name>
<reference evidence="2" key="1">
    <citation type="journal article" date="2019" name="Int. J. Syst. Evol. Microbiol.">
        <title>The Global Catalogue of Microorganisms (GCM) 10K type strain sequencing project: providing services to taxonomists for standard genome sequencing and annotation.</title>
        <authorList>
            <consortium name="The Broad Institute Genomics Platform"/>
            <consortium name="The Broad Institute Genome Sequencing Center for Infectious Disease"/>
            <person name="Wu L."/>
            <person name="Ma J."/>
        </authorList>
    </citation>
    <scope>NUCLEOTIDE SEQUENCE [LARGE SCALE GENOMIC DNA]</scope>
    <source>
        <strain evidence="2">NBRC 108728</strain>
    </source>
</reference>
<accession>A0ABM8GRL7</accession>
<sequence length="69" mass="7572">MTLATALGVEILRDVTAPDGLDGLEVWALNSLHGARIATSWAEGPALAEQPGRLRLWRTRLDALRRPVR</sequence>
<gene>
    <name evidence="1" type="ORF">GCM10025867_31850</name>
</gene>
<keyword evidence="2" id="KW-1185">Reference proteome</keyword>
<protein>
    <submittedName>
        <fullName evidence="1">Uncharacterized protein</fullName>
    </submittedName>
</protein>
<dbReference type="Proteomes" id="UP001321486">
    <property type="component" value="Chromosome"/>
</dbReference>
<dbReference type="RefSeq" id="WP_286343824.1">
    <property type="nucleotide sequence ID" value="NZ_AP027732.1"/>
</dbReference>
<evidence type="ECO:0000313" key="2">
    <source>
        <dbReference type="Proteomes" id="UP001321486"/>
    </source>
</evidence>
<organism evidence="1 2">
    <name type="scientific">Frondihabitans sucicola</name>
    <dbReference type="NCBI Taxonomy" id="1268041"/>
    <lineage>
        <taxon>Bacteria</taxon>
        <taxon>Bacillati</taxon>
        <taxon>Actinomycetota</taxon>
        <taxon>Actinomycetes</taxon>
        <taxon>Micrococcales</taxon>
        <taxon>Microbacteriaceae</taxon>
        <taxon>Frondihabitans</taxon>
    </lineage>
</organism>
<evidence type="ECO:0000313" key="1">
    <source>
        <dbReference type="EMBL" id="BDZ50944.1"/>
    </source>
</evidence>
<dbReference type="EMBL" id="AP027732">
    <property type="protein sequence ID" value="BDZ50944.1"/>
    <property type="molecule type" value="Genomic_DNA"/>
</dbReference>
<proteinExistence type="predicted"/>